<dbReference type="OrthoDB" id="4965082at2"/>
<gene>
    <name evidence="1" type="ORF">E4U03_00940</name>
</gene>
<proteinExistence type="predicted"/>
<dbReference type="PANTHER" id="PTHR30037:SF4">
    <property type="entry name" value="DNA-3-METHYLADENINE GLYCOSYLASE I"/>
    <property type="match status" value="1"/>
</dbReference>
<dbReference type="InterPro" id="IPR052891">
    <property type="entry name" value="DNA-3mA_glycosylase"/>
</dbReference>
<dbReference type="EMBL" id="SPQC01000002">
    <property type="protein sequence ID" value="TFU24168.1"/>
    <property type="molecule type" value="Genomic_DNA"/>
</dbReference>
<comment type="caution">
    <text evidence="1">The sequence shown here is derived from an EMBL/GenBank/DDBJ whole genome shotgun (WGS) entry which is preliminary data.</text>
</comment>
<organism evidence="1 2">
    <name type="scientific">Rothia nasimurium</name>
    <dbReference type="NCBI Taxonomy" id="85336"/>
    <lineage>
        <taxon>Bacteria</taxon>
        <taxon>Bacillati</taxon>
        <taxon>Actinomycetota</taxon>
        <taxon>Actinomycetes</taxon>
        <taxon>Micrococcales</taxon>
        <taxon>Micrococcaceae</taxon>
        <taxon>Rothia</taxon>
    </lineage>
</organism>
<protein>
    <submittedName>
        <fullName evidence="1">DNA-3-methyladenine glycosylase I</fullName>
    </submittedName>
</protein>
<sequence>MYQHKGDSTVTNTRVPDEPAWVRDDRTRTYFGQEWQNVPRTNEALFEHLCLLVFQSGLWWSTVLAKREELNRALHDFQPDRLAAMTVDDISAYLEGDIGIRNESKLRACIANARVLKESRVNLADLFAEAFPEELLCPCTEALPRTTAETDTLARELRALGFQRLGPVVVCAVAQAAGYIRLETHTLNRRGQSRLALPG</sequence>
<dbReference type="SUPFAM" id="SSF48150">
    <property type="entry name" value="DNA-glycosylase"/>
    <property type="match status" value="1"/>
</dbReference>
<evidence type="ECO:0000313" key="2">
    <source>
        <dbReference type="Proteomes" id="UP000297951"/>
    </source>
</evidence>
<dbReference type="InterPro" id="IPR005019">
    <property type="entry name" value="Adenine_glyco"/>
</dbReference>
<dbReference type="Gene3D" id="1.10.340.30">
    <property type="entry name" value="Hypothetical protein, domain 2"/>
    <property type="match status" value="1"/>
</dbReference>
<reference evidence="1 2" key="1">
    <citation type="submission" date="2019-03" db="EMBL/GenBank/DDBJ databases">
        <title>Diversity of the mouse oral microbiome.</title>
        <authorList>
            <person name="Joseph S."/>
            <person name="Aduse-Opoku J."/>
            <person name="Curtis M."/>
            <person name="Wade W."/>
            <person name="Hashim A."/>
        </authorList>
    </citation>
    <scope>NUCLEOTIDE SEQUENCE [LARGE SCALE GENOMIC DNA]</scope>
    <source>
        <strain evidence="2">irhom_31</strain>
    </source>
</reference>
<dbReference type="Proteomes" id="UP000297951">
    <property type="component" value="Unassembled WGS sequence"/>
</dbReference>
<dbReference type="PANTHER" id="PTHR30037">
    <property type="entry name" value="DNA-3-METHYLADENINE GLYCOSYLASE 1"/>
    <property type="match status" value="1"/>
</dbReference>
<dbReference type="InterPro" id="IPR011257">
    <property type="entry name" value="DNA_glycosylase"/>
</dbReference>
<dbReference type="Pfam" id="PF03352">
    <property type="entry name" value="Adenine_glyco"/>
    <property type="match status" value="1"/>
</dbReference>
<name>A0A4Y9F6I2_9MICC</name>
<dbReference type="GO" id="GO:0008725">
    <property type="term" value="F:DNA-3-methyladenine glycosylase activity"/>
    <property type="evidence" value="ECO:0007669"/>
    <property type="project" value="InterPro"/>
</dbReference>
<dbReference type="GO" id="GO:0006284">
    <property type="term" value="P:base-excision repair"/>
    <property type="evidence" value="ECO:0007669"/>
    <property type="project" value="InterPro"/>
</dbReference>
<evidence type="ECO:0000313" key="1">
    <source>
        <dbReference type="EMBL" id="TFU24168.1"/>
    </source>
</evidence>
<accession>A0A4Y9F6I2</accession>
<dbReference type="AlphaFoldDB" id="A0A4Y9F6I2"/>